<protein>
    <submittedName>
        <fullName evidence="2">GNAT family N-acetyltransferase</fullName>
    </submittedName>
</protein>
<dbReference type="InterPro" id="IPR016181">
    <property type="entry name" value="Acyl_CoA_acyltransferase"/>
</dbReference>
<sequence length="178" mass="19006">MITAHAPQTVLHTPRLRLLPLSYAQLEAYIRNDGALERELGLEPHPRSLDDALADALTHTILPGVAAAGEAHLFSTLWTIVHAASASMVGDLCFKGAPDAAGTVEIGYGTYAAHQGKGYMTEAVAAITQWALRQPGVTSVTAETEKANSASHRTLEKNGFQVVGEDGDMLWWRCSATV</sequence>
<dbReference type="Proteomes" id="UP001501725">
    <property type="component" value="Unassembled WGS sequence"/>
</dbReference>
<dbReference type="PROSITE" id="PS51186">
    <property type="entry name" value="GNAT"/>
    <property type="match status" value="1"/>
</dbReference>
<dbReference type="PANTHER" id="PTHR43792:SF13">
    <property type="entry name" value="ACETYLTRANSFERASE"/>
    <property type="match status" value="1"/>
</dbReference>
<reference evidence="3" key="1">
    <citation type="journal article" date="2019" name="Int. J. Syst. Evol. Microbiol.">
        <title>The Global Catalogue of Microorganisms (GCM) 10K type strain sequencing project: providing services to taxonomists for standard genome sequencing and annotation.</title>
        <authorList>
            <consortium name="The Broad Institute Genomics Platform"/>
            <consortium name="The Broad Institute Genome Sequencing Center for Infectious Disease"/>
            <person name="Wu L."/>
            <person name="Ma J."/>
        </authorList>
    </citation>
    <scope>NUCLEOTIDE SEQUENCE [LARGE SCALE GENOMIC DNA]</scope>
    <source>
        <strain evidence="3">JCM 17919</strain>
    </source>
</reference>
<dbReference type="PANTHER" id="PTHR43792">
    <property type="entry name" value="GNAT FAMILY, PUTATIVE (AFU_ORTHOLOGUE AFUA_3G00765)-RELATED-RELATED"/>
    <property type="match status" value="1"/>
</dbReference>
<dbReference type="Gene3D" id="3.40.630.30">
    <property type="match status" value="1"/>
</dbReference>
<dbReference type="RefSeq" id="WP_345252706.1">
    <property type="nucleotide sequence ID" value="NZ_BAABGY010000001.1"/>
</dbReference>
<keyword evidence="3" id="KW-1185">Reference proteome</keyword>
<accession>A0ABP8G5U4</accession>
<evidence type="ECO:0000313" key="3">
    <source>
        <dbReference type="Proteomes" id="UP001501725"/>
    </source>
</evidence>
<evidence type="ECO:0000313" key="2">
    <source>
        <dbReference type="EMBL" id="GAA4317985.1"/>
    </source>
</evidence>
<dbReference type="InterPro" id="IPR000182">
    <property type="entry name" value="GNAT_dom"/>
</dbReference>
<dbReference type="SUPFAM" id="SSF55729">
    <property type="entry name" value="Acyl-CoA N-acyltransferases (Nat)"/>
    <property type="match status" value="1"/>
</dbReference>
<evidence type="ECO:0000259" key="1">
    <source>
        <dbReference type="PROSITE" id="PS51186"/>
    </source>
</evidence>
<dbReference type="InterPro" id="IPR051531">
    <property type="entry name" value="N-acetyltransferase"/>
</dbReference>
<dbReference type="EMBL" id="BAABGY010000001">
    <property type="protein sequence ID" value="GAA4317985.1"/>
    <property type="molecule type" value="Genomic_DNA"/>
</dbReference>
<feature type="domain" description="N-acetyltransferase" evidence="1">
    <location>
        <begin position="24"/>
        <end position="178"/>
    </location>
</feature>
<organism evidence="2 3">
    <name type="scientific">Flaviaesturariibacter amylovorans</name>
    <dbReference type="NCBI Taxonomy" id="1084520"/>
    <lineage>
        <taxon>Bacteria</taxon>
        <taxon>Pseudomonadati</taxon>
        <taxon>Bacteroidota</taxon>
        <taxon>Chitinophagia</taxon>
        <taxon>Chitinophagales</taxon>
        <taxon>Chitinophagaceae</taxon>
        <taxon>Flaviaestuariibacter</taxon>
    </lineage>
</organism>
<name>A0ABP8G5U4_9BACT</name>
<proteinExistence type="predicted"/>
<comment type="caution">
    <text evidence="2">The sequence shown here is derived from an EMBL/GenBank/DDBJ whole genome shotgun (WGS) entry which is preliminary data.</text>
</comment>
<gene>
    <name evidence="2" type="ORF">GCM10023184_01910</name>
</gene>
<dbReference type="Pfam" id="PF13302">
    <property type="entry name" value="Acetyltransf_3"/>
    <property type="match status" value="1"/>
</dbReference>